<dbReference type="Proteomes" id="UP000254545">
    <property type="component" value="Unassembled WGS sequence"/>
</dbReference>
<dbReference type="InterPro" id="IPR010767">
    <property type="entry name" value="Phage_CGC-2007_Cje0229"/>
</dbReference>
<dbReference type="AlphaFoldDB" id="A0A7H4MLL7"/>
<sequence length="170" mass="19490">MNRENKIKRGEALRLMNLQEVAAPSARRAENAIEVAIDLGHFTGLPPQTEWLDDGRSMRLKHIFGYVSANGREWNVPINTVMDGASIPRVFWSLIGGPFEGLYRNASIIHDYYCDIRTQPWIDVHRMFYYAMLCSGVSSLKARIMYYAVYRFGPRWVNGPSIKLASFEGR</sequence>
<name>A0A7H4MLL7_KLEVA</name>
<evidence type="ECO:0000313" key="2">
    <source>
        <dbReference type="Proteomes" id="UP000254545"/>
    </source>
</evidence>
<organism evidence="1 2">
    <name type="scientific">Klebsiella variicola</name>
    <dbReference type="NCBI Taxonomy" id="244366"/>
    <lineage>
        <taxon>Bacteria</taxon>
        <taxon>Pseudomonadati</taxon>
        <taxon>Pseudomonadota</taxon>
        <taxon>Gammaproteobacteria</taxon>
        <taxon>Enterobacterales</taxon>
        <taxon>Enterobacteriaceae</taxon>
        <taxon>Klebsiella/Raoultella group</taxon>
        <taxon>Klebsiella</taxon>
        <taxon>Klebsiella pneumoniae complex</taxon>
    </lineage>
</organism>
<accession>A0A7H4MLL7</accession>
<dbReference type="Pfam" id="PF07087">
    <property type="entry name" value="DUF1353"/>
    <property type="match status" value="1"/>
</dbReference>
<protein>
    <submittedName>
        <fullName evidence="1">Protein of uncharacterized function (DUF1353)</fullName>
    </submittedName>
</protein>
<comment type="caution">
    <text evidence="1">The sequence shown here is derived from an EMBL/GenBank/DDBJ whole genome shotgun (WGS) entry which is preliminary data.</text>
</comment>
<gene>
    <name evidence="1" type="ORF">NCTC9177_05123</name>
</gene>
<reference evidence="1 2" key="1">
    <citation type="submission" date="2018-06" db="EMBL/GenBank/DDBJ databases">
        <authorList>
            <consortium name="Pathogen Informatics"/>
            <person name="Doyle S."/>
        </authorList>
    </citation>
    <scope>NUCLEOTIDE SEQUENCE [LARGE SCALE GENOMIC DNA]</scope>
    <source>
        <strain evidence="1 2">NCTC9177</strain>
    </source>
</reference>
<proteinExistence type="predicted"/>
<evidence type="ECO:0000313" key="1">
    <source>
        <dbReference type="EMBL" id="STS91217.1"/>
    </source>
</evidence>
<dbReference type="EMBL" id="UGKR01000003">
    <property type="protein sequence ID" value="STS91217.1"/>
    <property type="molecule type" value="Genomic_DNA"/>
</dbReference>